<keyword evidence="3" id="KW-0597">Phosphoprotein</keyword>
<accession>A0A6L8V5C8</accession>
<keyword evidence="5 12" id="KW-0812">Transmembrane</keyword>
<dbReference type="PANTHER" id="PTHR34220">
    <property type="entry name" value="SENSOR HISTIDINE KINASE YPDA"/>
    <property type="match status" value="1"/>
</dbReference>
<dbReference type="InterPro" id="IPR003594">
    <property type="entry name" value="HATPase_dom"/>
</dbReference>
<dbReference type="PROSITE" id="PS50885">
    <property type="entry name" value="HAMP"/>
    <property type="match status" value="1"/>
</dbReference>
<organism evidence="14 15">
    <name type="scientific">Paenibacillus silvestris</name>
    <dbReference type="NCBI Taxonomy" id="2606219"/>
    <lineage>
        <taxon>Bacteria</taxon>
        <taxon>Bacillati</taxon>
        <taxon>Bacillota</taxon>
        <taxon>Bacilli</taxon>
        <taxon>Bacillales</taxon>
        <taxon>Paenibacillaceae</taxon>
        <taxon>Paenibacillus</taxon>
    </lineage>
</organism>
<evidence type="ECO:0000313" key="14">
    <source>
        <dbReference type="EMBL" id="MZQ85515.1"/>
    </source>
</evidence>
<dbReference type="CDD" id="cd06225">
    <property type="entry name" value="HAMP"/>
    <property type="match status" value="1"/>
</dbReference>
<sequence length="591" mass="68066">MKASKLKWKHSFNSIKMKLMLGVLILTLPLITILIYYSVYSTKVVRNQVADSYKNMMILYMDQVDKTLEDSEKYINNTVAADSDFISYQLSKSDYDYNFNKIMMFNKLSNDIGMYKSVNSFFLYAPKRNDMLRVTRDRGTIEEDEAMNNVIKMTVDSKRINSKDWNVEQINQTYYLMYIFQSGDVYFGAWIKADNLMVPFKTIDFGTNGGALFATQDGVPLTNVDLVNRNQVQLKAVMENYYLSGNSHNFLVVGEPSSKGDFNLIALVPDEKILEKLPYLQKMVGLITFASLFSLPLGLSLLRRTIMLPLYRLMAAMKRIRSGHLEARIETFPTSDEFILVNETFNNMMAQIEGLRINVYEEQLSKQNEELQRLQLQINPHFFMNSLNVLYNLAKVKNFELIKEMSLSLMKYFRYMLRSNLSLVKLKDELEHTQNYFRIQELRFPGSLTCEINAPEFLIDTYVPPLVIQTFVENTVKHAVTLDELIHISIDIDVIELDSVPYITIAIQDTGRGFSEEVLLVLQKEESLVTEQGEHVGIWNIQRRLRLLYAQSAQISFSNSLPHGAAISITLPIHLKMKAGVANDVPFTDSR</sequence>
<evidence type="ECO:0000256" key="2">
    <source>
        <dbReference type="ARBA" id="ARBA00022475"/>
    </source>
</evidence>
<dbReference type="InterPro" id="IPR003660">
    <property type="entry name" value="HAMP_dom"/>
</dbReference>
<keyword evidence="10" id="KW-0902">Two-component regulatory system</keyword>
<evidence type="ECO:0000259" key="13">
    <source>
        <dbReference type="PROSITE" id="PS50885"/>
    </source>
</evidence>
<dbReference type="Pfam" id="PF02518">
    <property type="entry name" value="HATPase_c"/>
    <property type="match status" value="1"/>
</dbReference>
<dbReference type="PANTHER" id="PTHR34220:SF11">
    <property type="entry name" value="SENSOR PROTEIN KINASE HPTS"/>
    <property type="match status" value="1"/>
</dbReference>
<evidence type="ECO:0000313" key="15">
    <source>
        <dbReference type="Proteomes" id="UP000481087"/>
    </source>
</evidence>
<dbReference type="Gene3D" id="3.30.565.10">
    <property type="entry name" value="Histidine kinase-like ATPase, C-terminal domain"/>
    <property type="match status" value="1"/>
</dbReference>
<protein>
    <submittedName>
        <fullName evidence="14">HAMP domain-containing protein</fullName>
    </submittedName>
</protein>
<dbReference type="SMART" id="SM00304">
    <property type="entry name" value="HAMP"/>
    <property type="match status" value="1"/>
</dbReference>
<dbReference type="InterPro" id="IPR050640">
    <property type="entry name" value="Bact_2-comp_sensor_kinase"/>
</dbReference>
<dbReference type="GO" id="GO:0000155">
    <property type="term" value="F:phosphorelay sensor kinase activity"/>
    <property type="evidence" value="ECO:0007669"/>
    <property type="project" value="InterPro"/>
</dbReference>
<keyword evidence="8" id="KW-0067">ATP-binding</keyword>
<dbReference type="InterPro" id="IPR010559">
    <property type="entry name" value="Sig_transdc_His_kin_internal"/>
</dbReference>
<keyword evidence="7" id="KW-0418">Kinase</keyword>
<comment type="caution">
    <text evidence="14">The sequence shown here is derived from an EMBL/GenBank/DDBJ whole genome shotgun (WGS) entry which is preliminary data.</text>
</comment>
<keyword evidence="4" id="KW-0808">Transferase</keyword>
<dbReference type="InterPro" id="IPR036890">
    <property type="entry name" value="HATPase_C_sf"/>
</dbReference>
<evidence type="ECO:0000256" key="9">
    <source>
        <dbReference type="ARBA" id="ARBA00022989"/>
    </source>
</evidence>
<keyword evidence="6" id="KW-0547">Nucleotide-binding</keyword>
<evidence type="ECO:0000256" key="3">
    <source>
        <dbReference type="ARBA" id="ARBA00022553"/>
    </source>
</evidence>
<keyword evidence="2" id="KW-1003">Cell membrane</keyword>
<keyword evidence="9 12" id="KW-1133">Transmembrane helix</keyword>
<keyword evidence="11 12" id="KW-0472">Membrane</keyword>
<gene>
    <name evidence="14" type="ORF">GQF01_25685</name>
</gene>
<dbReference type="Pfam" id="PF06580">
    <property type="entry name" value="His_kinase"/>
    <property type="match status" value="1"/>
</dbReference>
<evidence type="ECO:0000256" key="10">
    <source>
        <dbReference type="ARBA" id="ARBA00023012"/>
    </source>
</evidence>
<evidence type="ECO:0000256" key="8">
    <source>
        <dbReference type="ARBA" id="ARBA00022840"/>
    </source>
</evidence>
<evidence type="ECO:0000256" key="12">
    <source>
        <dbReference type="SAM" id="Phobius"/>
    </source>
</evidence>
<evidence type="ECO:0000256" key="11">
    <source>
        <dbReference type="ARBA" id="ARBA00023136"/>
    </source>
</evidence>
<dbReference type="Pfam" id="PF00672">
    <property type="entry name" value="HAMP"/>
    <property type="match status" value="1"/>
</dbReference>
<evidence type="ECO:0000256" key="7">
    <source>
        <dbReference type="ARBA" id="ARBA00022777"/>
    </source>
</evidence>
<dbReference type="GO" id="GO:0005886">
    <property type="term" value="C:plasma membrane"/>
    <property type="evidence" value="ECO:0007669"/>
    <property type="project" value="UniProtKB-SubCell"/>
</dbReference>
<dbReference type="GO" id="GO:0005524">
    <property type="term" value="F:ATP binding"/>
    <property type="evidence" value="ECO:0007669"/>
    <property type="project" value="UniProtKB-KW"/>
</dbReference>
<dbReference type="SUPFAM" id="SSF55874">
    <property type="entry name" value="ATPase domain of HSP90 chaperone/DNA topoisomerase II/histidine kinase"/>
    <property type="match status" value="1"/>
</dbReference>
<reference evidence="14 15" key="1">
    <citation type="submission" date="2019-12" db="EMBL/GenBank/DDBJ databases">
        <title>Paenibacillus sp. nov. sp. isolated from soil.</title>
        <authorList>
            <person name="Kim J."/>
            <person name="Jeong S.E."/>
            <person name="Jung H.S."/>
            <person name="Jeon C.O."/>
        </authorList>
    </citation>
    <scope>NUCLEOTIDE SEQUENCE [LARGE SCALE GENOMIC DNA]</scope>
    <source>
        <strain evidence="14 15">5J-6</strain>
    </source>
</reference>
<dbReference type="EMBL" id="WTUZ01000022">
    <property type="protein sequence ID" value="MZQ85515.1"/>
    <property type="molecule type" value="Genomic_DNA"/>
</dbReference>
<keyword evidence="15" id="KW-1185">Reference proteome</keyword>
<evidence type="ECO:0000256" key="5">
    <source>
        <dbReference type="ARBA" id="ARBA00022692"/>
    </source>
</evidence>
<dbReference type="AlphaFoldDB" id="A0A6L8V5C8"/>
<feature type="transmembrane region" description="Helical" evidence="12">
    <location>
        <begin position="21"/>
        <end position="39"/>
    </location>
</feature>
<evidence type="ECO:0000256" key="4">
    <source>
        <dbReference type="ARBA" id="ARBA00022679"/>
    </source>
</evidence>
<dbReference type="Proteomes" id="UP000481087">
    <property type="component" value="Unassembled WGS sequence"/>
</dbReference>
<dbReference type="Gene3D" id="6.10.340.10">
    <property type="match status" value="1"/>
</dbReference>
<dbReference type="SUPFAM" id="SSF158472">
    <property type="entry name" value="HAMP domain-like"/>
    <property type="match status" value="1"/>
</dbReference>
<comment type="subcellular location">
    <subcellularLocation>
        <location evidence="1">Cell membrane</location>
        <topology evidence="1">Multi-pass membrane protein</topology>
    </subcellularLocation>
</comment>
<evidence type="ECO:0000256" key="1">
    <source>
        <dbReference type="ARBA" id="ARBA00004651"/>
    </source>
</evidence>
<feature type="domain" description="HAMP" evidence="13">
    <location>
        <begin position="304"/>
        <end position="357"/>
    </location>
</feature>
<evidence type="ECO:0000256" key="6">
    <source>
        <dbReference type="ARBA" id="ARBA00022741"/>
    </source>
</evidence>
<name>A0A6L8V5C8_9BACL</name>
<proteinExistence type="predicted"/>